<feature type="compositionally biased region" description="Low complexity" evidence="1">
    <location>
        <begin position="60"/>
        <end position="71"/>
    </location>
</feature>
<protein>
    <submittedName>
        <fullName evidence="2">Uncharacterized protein</fullName>
    </submittedName>
</protein>
<proteinExistence type="predicted"/>
<accession>A0A1D6PIZ6</accession>
<sequence length="264" mass="28418">MSTSLSSSHKRGRDVDAAPSALWVRMDKEFLAAQGLLKRARLLPRLRSAGPSAADKKKCAPAPASRRSGAPEVVPSTAPKRTTSSQPKALKAATEAADRTRIAAPAANSTQQQRAGAAAKNPIPPAVRPSKNLPPAEAPAAANSKQQQRAGAAAKNPIHPAVRPSKNLPPAEAPAAAKQQQHPAVQRAVAAETEKSALPDEIEKSRKEFRRMLEEMEKLALPDQTIYPEDLEELGLTPVEHVVTRTRKQARLEDHAKRFRSLRS</sequence>
<reference evidence="2" key="1">
    <citation type="submission" date="2015-12" db="EMBL/GenBank/DDBJ databases">
        <title>Update maize B73 reference genome by single molecule sequencing technologies.</title>
        <authorList>
            <consortium name="Maize Genome Sequencing Project"/>
            <person name="Ware D."/>
        </authorList>
    </citation>
    <scope>NUCLEOTIDE SEQUENCE</scope>
    <source>
        <tissue evidence="2">Seedling</tissue>
    </source>
</reference>
<dbReference type="AlphaFoldDB" id="A0A1D6PIZ6"/>
<organism evidence="2">
    <name type="scientific">Zea mays</name>
    <name type="common">Maize</name>
    <dbReference type="NCBI Taxonomy" id="4577"/>
    <lineage>
        <taxon>Eukaryota</taxon>
        <taxon>Viridiplantae</taxon>
        <taxon>Streptophyta</taxon>
        <taxon>Embryophyta</taxon>
        <taxon>Tracheophyta</taxon>
        <taxon>Spermatophyta</taxon>
        <taxon>Magnoliopsida</taxon>
        <taxon>Liliopsida</taxon>
        <taxon>Poales</taxon>
        <taxon>Poaceae</taxon>
        <taxon>PACMAD clade</taxon>
        <taxon>Panicoideae</taxon>
        <taxon>Andropogonodae</taxon>
        <taxon>Andropogoneae</taxon>
        <taxon>Tripsacinae</taxon>
        <taxon>Zea</taxon>
    </lineage>
</organism>
<feature type="region of interest" description="Disordered" evidence="1">
    <location>
        <begin position="1"/>
        <end position="20"/>
    </location>
</feature>
<name>A0A1D6PIZ6_MAIZE</name>
<gene>
    <name evidence="2" type="ORF">ZEAMMB73_Zm00001d048279</name>
</gene>
<dbReference type="EMBL" id="CM000785">
    <property type="protein sequence ID" value="AQL09290.1"/>
    <property type="molecule type" value="Genomic_DNA"/>
</dbReference>
<feature type="compositionally biased region" description="Basic and acidic residues" evidence="1">
    <location>
        <begin position="192"/>
        <end position="203"/>
    </location>
</feature>
<dbReference type="InParanoid" id="A0A1D6PIZ6"/>
<feature type="region of interest" description="Disordered" evidence="1">
    <location>
        <begin position="45"/>
        <end position="203"/>
    </location>
</feature>
<evidence type="ECO:0000313" key="2">
    <source>
        <dbReference type="EMBL" id="AQL09290.1"/>
    </source>
</evidence>
<dbReference type="SMR" id="A0A1D6PIZ6"/>
<dbReference type="OMA" id="QTIYPED"/>
<feature type="compositionally biased region" description="Low complexity" evidence="1">
    <location>
        <begin position="169"/>
        <end position="186"/>
    </location>
</feature>
<evidence type="ECO:0000256" key="1">
    <source>
        <dbReference type="SAM" id="MobiDB-lite"/>
    </source>
</evidence>